<evidence type="ECO:0000259" key="5">
    <source>
        <dbReference type="PROSITE" id="PS51725"/>
    </source>
</evidence>
<evidence type="ECO:0000256" key="1">
    <source>
        <dbReference type="ARBA" id="ARBA00009267"/>
    </source>
</evidence>
<dbReference type="InterPro" id="IPR050404">
    <property type="entry name" value="Heme-degrading_MO"/>
</dbReference>
<dbReference type="Pfam" id="PF03992">
    <property type="entry name" value="ABM"/>
    <property type="match status" value="1"/>
</dbReference>
<evidence type="ECO:0000313" key="7">
    <source>
        <dbReference type="Proteomes" id="UP001223261"/>
    </source>
</evidence>
<evidence type="ECO:0000256" key="3">
    <source>
        <dbReference type="ARBA" id="ARBA00032861"/>
    </source>
</evidence>
<feature type="domain" description="ABM" evidence="5">
    <location>
        <begin position="2"/>
        <end position="91"/>
    </location>
</feature>
<dbReference type="GeneID" id="99675720"/>
<dbReference type="PANTHER" id="PTHR34474:SF4">
    <property type="entry name" value="HEME OXYGENASE (STAPHYLOBILIN-PRODUCING) 1"/>
    <property type="match status" value="1"/>
</dbReference>
<evidence type="ECO:0000256" key="4">
    <source>
        <dbReference type="SAM" id="MobiDB-lite"/>
    </source>
</evidence>
<sequence length="113" mass="13114">MYVVTNRIKMKKGYAEKLAPMFTKGGALQEMKGFIKVETWNMQDIEEHDLLHVNMWWETLEDFEAWKTSDAFKQAHNRDDKSEDDKSENEQSDSPMLGSELAIAKVETSLDPK</sequence>
<evidence type="ECO:0000256" key="2">
    <source>
        <dbReference type="ARBA" id="ARBA00018486"/>
    </source>
</evidence>
<dbReference type="InterPro" id="IPR011008">
    <property type="entry name" value="Dimeric_a/b-barrel"/>
</dbReference>
<dbReference type="Gene3D" id="3.30.70.100">
    <property type="match status" value="1"/>
</dbReference>
<dbReference type="InterPro" id="IPR007138">
    <property type="entry name" value="ABM_dom"/>
</dbReference>
<dbReference type="EMBL" id="CP118848">
    <property type="protein sequence ID" value="WHI59542.1"/>
    <property type="molecule type" value="Genomic_DNA"/>
</dbReference>
<protein>
    <recommendedName>
        <fullName evidence="2">Signal transduction protein TRAP</fullName>
    </recommendedName>
    <alternativeName>
        <fullName evidence="3">Target of RNAIII-activating protein</fullName>
    </alternativeName>
</protein>
<dbReference type="PROSITE" id="PS51725">
    <property type="entry name" value="ABM"/>
    <property type="match status" value="1"/>
</dbReference>
<evidence type="ECO:0000313" key="6">
    <source>
        <dbReference type="EMBL" id="WHI59542.1"/>
    </source>
</evidence>
<dbReference type="Proteomes" id="UP001223261">
    <property type="component" value="Chromosome"/>
</dbReference>
<dbReference type="NCBIfam" id="NF009840">
    <property type="entry name" value="PRK13315.1"/>
    <property type="match status" value="1"/>
</dbReference>
<proteinExistence type="inferred from homology"/>
<dbReference type="PANTHER" id="PTHR34474">
    <property type="entry name" value="SIGNAL TRANSDUCTION PROTEIN TRAP"/>
    <property type="match status" value="1"/>
</dbReference>
<accession>A0AAX3W3H4</accession>
<gene>
    <name evidence="6" type="ORF">PYH69_12625</name>
</gene>
<dbReference type="RefSeq" id="WP_064205193.1">
    <property type="nucleotide sequence ID" value="NZ_CABIVY010000015.1"/>
</dbReference>
<reference evidence="6" key="1">
    <citation type="journal article" date="2023" name="Antibiotics">
        <title>Prevalence and Molecular Characterization of Methicillin-Resistant Staphylococci (MRS) and Mammaliicocci (MRM) in Dromedary Camels from Algeria: First Detection of SCCmec-mecC Hybrid in Methicillin-Resistant Mammaliicoccus lentus.</title>
        <authorList>
            <person name="Belhout C."/>
            <person name="Boyen F."/>
            <person name="Vereecke N."/>
            <person name="Theuns S."/>
            <person name="Taibi N."/>
            <person name="Stegger M."/>
            <person name="de la Fe-Rodriguez P.Y."/>
            <person name="Bouayad L."/>
            <person name="Elgroud R."/>
            <person name="Butaye P."/>
        </authorList>
    </citation>
    <scope>NUCLEOTIDE SEQUENCE</scope>
    <source>
        <strain evidence="6">7048</strain>
    </source>
</reference>
<dbReference type="AlphaFoldDB" id="A0AAX3W3H4"/>
<comment type="similarity">
    <text evidence="1">Belongs to the TRAP family.</text>
</comment>
<feature type="region of interest" description="Disordered" evidence="4">
    <location>
        <begin position="73"/>
        <end position="113"/>
    </location>
</feature>
<dbReference type="SUPFAM" id="SSF54909">
    <property type="entry name" value="Dimeric alpha+beta barrel"/>
    <property type="match status" value="1"/>
</dbReference>
<organism evidence="6 7">
    <name type="scientific">Mammaliicoccus lentus</name>
    <name type="common">Staphylococcus lentus</name>
    <dbReference type="NCBI Taxonomy" id="42858"/>
    <lineage>
        <taxon>Bacteria</taxon>
        <taxon>Bacillati</taxon>
        <taxon>Bacillota</taxon>
        <taxon>Bacilli</taxon>
        <taxon>Bacillales</taxon>
        <taxon>Staphylococcaceae</taxon>
        <taxon>Mammaliicoccus</taxon>
    </lineage>
</organism>
<name>A0AAX3W3H4_MAMLE</name>